<dbReference type="EMBL" id="CP040558">
    <property type="protein sequence ID" value="QCU76058.1"/>
    <property type="molecule type" value="Genomic_DNA"/>
</dbReference>
<protein>
    <submittedName>
        <fullName evidence="2">Uncharacterized protein</fullName>
    </submittedName>
</protein>
<feature type="transmembrane region" description="Helical" evidence="1">
    <location>
        <begin position="7"/>
        <end position="24"/>
    </location>
</feature>
<keyword evidence="1" id="KW-0812">Transmembrane</keyword>
<keyword evidence="1" id="KW-0472">Membrane</keyword>
<accession>A0A4P9J641</accession>
<evidence type="ECO:0000256" key="1">
    <source>
        <dbReference type="SAM" id="Phobius"/>
    </source>
</evidence>
<dbReference type="AlphaFoldDB" id="A0A4P9J641"/>
<proteinExistence type="predicted"/>
<dbReference type="GeneID" id="92549519"/>
<gene>
    <name evidence="2" type="ORF">FFU37_06405</name>
</gene>
<reference evidence="2 3" key="1">
    <citation type="submission" date="2019-05" db="EMBL/GenBank/DDBJ databases">
        <title>Complete genome sequence of Pseudoalteromonas sp. 16-SW-7(T) isolated from the Okhotsk Sea, Russia.</title>
        <authorList>
            <person name="Nguyen T.H."/>
            <person name="Nedashkovskaya O.I."/>
            <person name="Kim S.-G."/>
        </authorList>
    </citation>
    <scope>NUCLEOTIDE SEQUENCE [LARGE SCALE GENOMIC DNA]</scope>
    <source>
        <strain evidence="2 3">16-SW-7</strain>
    </source>
</reference>
<name>A0A4P9J641_9GAMM</name>
<organism evidence="2 3">
    <name type="scientific">Pseudoalteromonas distincta</name>
    <dbReference type="NCBI Taxonomy" id="77608"/>
    <lineage>
        <taxon>Bacteria</taxon>
        <taxon>Pseudomonadati</taxon>
        <taxon>Pseudomonadota</taxon>
        <taxon>Gammaproteobacteria</taxon>
        <taxon>Alteromonadales</taxon>
        <taxon>Pseudoalteromonadaceae</taxon>
        <taxon>Pseudoalteromonas</taxon>
    </lineage>
</organism>
<keyword evidence="1" id="KW-1133">Transmembrane helix</keyword>
<sequence>MKVQIQTAVTLLAVNIILMYSLVFND</sequence>
<evidence type="ECO:0000313" key="2">
    <source>
        <dbReference type="EMBL" id="QCU76058.1"/>
    </source>
</evidence>
<dbReference type="Proteomes" id="UP000310065">
    <property type="component" value="Chromosome L1"/>
</dbReference>
<dbReference type="RefSeq" id="WP_138490009.1">
    <property type="nucleotide sequence ID" value="NZ_CP040558.1"/>
</dbReference>
<evidence type="ECO:0000313" key="3">
    <source>
        <dbReference type="Proteomes" id="UP000310065"/>
    </source>
</evidence>
<dbReference type="KEGG" id="pdv:FFU37_06405"/>